<evidence type="ECO:0000313" key="2">
    <source>
        <dbReference type="Proteomes" id="UP000324222"/>
    </source>
</evidence>
<name>A0A5B7GU69_PORTR</name>
<organism evidence="1 2">
    <name type="scientific">Portunus trituberculatus</name>
    <name type="common">Swimming crab</name>
    <name type="synonym">Neptunus trituberculatus</name>
    <dbReference type="NCBI Taxonomy" id="210409"/>
    <lineage>
        <taxon>Eukaryota</taxon>
        <taxon>Metazoa</taxon>
        <taxon>Ecdysozoa</taxon>
        <taxon>Arthropoda</taxon>
        <taxon>Crustacea</taxon>
        <taxon>Multicrustacea</taxon>
        <taxon>Malacostraca</taxon>
        <taxon>Eumalacostraca</taxon>
        <taxon>Eucarida</taxon>
        <taxon>Decapoda</taxon>
        <taxon>Pleocyemata</taxon>
        <taxon>Brachyura</taxon>
        <taxon>Eubrachyura</taxon>
        <taxon>Portunoidea</taxon>
        <taxon>Portunidae</taxon>
        <taxon>Portuninae</taxon>
        <taxon>Portunus</taxon>
    </lineage>
</organism>
<keyword evidence="2" id="KW-1185">Reference proteome</keyword>
<dbReference type="Proteomes" id="UP000324222">
    <property type="component" value="Unassembled WGS sequence"/>
</dbReference>
<sequence>MYRATKPFATGLNIKPPPLHSLPSSRLQTVAIMLGGGREVGGQGRSLSCHKSCTGTIKTANSGSKLSAMEAICCEAVSLLRVASPVSFGLPLG</sequence>
<evidence type="ECO:0000313" key="1">
    <source>
        <dbReference type="EMBL" id="MPC62372.1"/>
    </source>
</evidence>
<accession>A0A5B7GU69</accession>
<protein>
    <submittedName>
        <fullName evidence="1">Uncharacterized protein</fullName>
    </submittedName>
</protein>
<comment type="caution">
    <text evidence="1">The sequence shown here is derived from an EMBL/GenBank/DDBJ whole genome shotgun (WGS) entry which is preliminary data.</text>
</comment>
<gene>
    <name evidence="1" type="ORF">E2C01_056458</name>
</gene>
<reference evidence="1 2" key="1">
    <citation type="submission" date="2019-05" db="EMBL/GenBank/DDBJ databases">
        <title>Another draft genome of Portunus trituberculatus and its Hox gene families provides insights of decapod evolution.</title>
        <authorList>
            <person name="Jeong J.-H."/>
            <person name="Song I."/>
            <person name="Kim S."/>
            <person name="Choi T."/>
            <person name="Kim D."/>
            <person name="Ryu S."/>
            <person name="Kim W."/>
        </authorList>
    </citation>
    <scope>NUCLEOTIDE SEQUENCE [LARGE SCALE GENOMIC DNA]</scope>
    <source>
        <tissue evidence="1">Muscle</tissue>
    </source>
</reference>
<dbReference type="EMBL" id="VSRR010019593">
    <property type="protein sequence ID" value="MPC62372.1"/>
    <property type="molecule type" value="Genomic_DNA"/>
</dbReference>
<dbReference type="AlphaFoldDB" id="A0A5B7GU69"/>
<proteinExistence type="predicted"/>